<dbReference type="Proteomes" id="UP000327493">
    <property type="component" value="Unassembled WGS sequence"/>
</dbReference>
<proteinExistence type="predicted"/>
<evidence type="ECO:0000313" key="3">
    <source>
        <dbReference type="Proteomes" id="UP000327493"/>
    </source>
</evidence>
<dbReference type="EMBL" id="VOFY01000498">
    <property type="protein sequence ID" value="KAA8578556.1"/>
    <property type="molecule type" value="Genomic_DNA"/>
</dbReference>
<evidence type="ECO:0000256" key="1">
    <source>
        <dbReference type="SAM" id="MobiDB-lite"/>
    </source>
</evidence>
<dbReference type="AlphaFoldDB" id="A0A5J5CDD7"/>
<sequence>MDYCTRWAQAYAIKSKSAAEVTRALTKLVEDNPNTWDQYLDAVMFGLRTKKQLTTQFPPNYFMFGKEARYPSEVPEHYQFDGSFEDDYTNKEVAIDIERHEKIVNIVNENVEKLHARMRGKDFKKGTAKPSDGGFEPPHWLQNPSSSMSLSGYRPLTGSRTPSSNMSLSGYRPLNAPEPPQATGPSLATGPSPASEPPQAACPFWLQAPHQLQNPLKQQSLSGYRPLTGSRTPLSSRSLSGY</sequence>
<organism evidence="2 3">
    <name type="scientific">Etheostoma spectabile</name>
    <name type="common">orangethroat darter</name>
    <dbReference type="NCBI Taxonomy" id="54343"/>
    <lineage>
        <taxon>Eukaryota</taxon>
        <taxon>Metazoa</taxon>
        <taxon>Chordata</taxon>
        <taxon>Craniata</taxon>
        <taxon>Vertebrata</taxon>
        <taxon>Euteleostomi</taxon>
        <taxon>Actinopterygii</taxon>
        <taxon>Neopterygii</taxon>
        <taxon>Teleostei</taxon>
        <taxon>Neoteleostei</taxon>
        <taxon>Acanthomorphata</taxon>
        <taxon>Eupercaria</taxon>
        <taxon>Perciformes</taxon>
        <taxon>Percoidei</taxon>
        <taxon>Percidae</taxon>
        <taxon>Etheostomatinae</taxon>
        <taxon>Etheostoma</taxon>
    </lineage>
</organism>
<feature type="compositionally biased region" description="Polar residues" evidence="1">
    <location>
        <begin position="229"/>
        <end position="242"/>
    </location>
</feature>
<reference evidence="2 3" key="1">
    <citation type="submission" date="2019-08" db="EMBL/GenBank/DDBJ databases">
        <title>A chromosome-level genome assembly, high-density linkage maps, and genome scans reveal the genomic architecture of hybrid incompatibilities underlying speciation via character displacement in darters (Percidae: Etheostominae).</title>
        <authorList>
            <person name="Moran R.L."/>
            <person name="Catchen J.M."/>
            <person name="Fuller R.C."/>
        </authorList>
    </citation>
    <scope>NUCLEOTIDE SEQUENCE [LARGE SCALE GENOMIC DNA]</scope>
    <source>
        <strain evidence="2">EspeVRDwgs_2016</strain>
        <tissue evidence="2">Muscle</tissue>
    </source>
</reference>
<protein>
    <submittedName>
        <fullName evidence="2">Uncharacterized protein</fullName>
    </submittedName>
</protein>
<dbReference type="Gene3D" id="3.30.420.10">
    <property type="entry name" value="Ribonuclease H-like superfamily/Ribonuclease H"/>
    <property type="match status" value="1"/>
</dbReference>
<comment type="caution">
    <text evidence="2">The sequence shown here is derived from an EMBL/GenBank/DDBJ whole genome shotgun (WGS) entry which is preliminary data.</text>
</comment>
<feature type="compositionally biased region" description="Polar residues" evidence="1">
    <location>
        <begin position="210"/>
        <end position="222"/>
    </location>
</feature>
<dbReference type="GO" id="GO:0003676">
    <property type="term" value="F:nucleic acid binding"/>
    <property type="evidence" value="ECO:0007669"/>
    <property type="project" value="InterPro"/>
</dbReference>
<evidence type="ECO:0000313" key="2">
    <source>
        <dbReference type="EMBL" id="KAA8578556.1"/>
    </source>
</evidence>
<dbReference type="InterPro" id="IPR036397">
    <property type="entry name" value="RNaseH_sf"/>
</dbReference>
<accession>A0A5J5CDD7</accession>
<gene>
    <name evidence="2" type="ORF">FQN60_001052</name>
</gene>
<feature type="region of interest" description="Disordered" evidence="1">
    <location>
        <begin position="118"/>
        <end position="242"/>
    </location>
</feature>
<feature type="compositionally biased region" description="Polar residues" evidence="1">
    <location>
        <begin position="158"/>
        <end position="168"/>
    </location>
</feature>
<keyword evidence="3" id="KW-1185">Reference proteome</keyword>
<name>A0A5J5CDD7_9PERO</name>